<evidence type="ECO:0000313" key="2">
    <source>
        <dbReference type="Proteomes" id="UP000868636"/>
    </source>
</evidence>
<dbReference type="AlphaFoldDB" id="A0AAN5UIN3"/>
<dbReference type="RefSeq" id="WP_001542791.1">
    <property type="nucleotide sequence ID" value="NZ_AP027634.1"/>
</dbReference>
<protein>
    <submittedName>
        <fullName evidence="1">Uncharacterized protein</fullName>
    </submittedName>
</protein>
<name>A0AAN5UIN3_ECOLX</name>
<reference evidence="1" key="2">
    <citation type="submission" date="2021-03" db="EMBL/GenBank/DDBJ databases">
        <authorList>
            <consortium name="NCBI Pathogen Detection Project"/>
        </authorList>
    </citation>
    <scope>NUCLEOTIDE SEQUENCE</scope>
    <source>
        <strain evidence="1">SJP41</strain>
    </source>
</reference>
<proteinExistence type="predicted"/>
<comment type="caution">
    <text evidence="1">The sequence shown here is derived from an EMBL/GenBank/DDBJ whole genome shotgun (WGS) entry which is preliminary data.</text>
</comment>
<dbReference type="Proteomes" id="UP000868636">
    <property type="component" value="Unassembled WGS sequence"/>
</dbReference>
<dbReference type="EMBL" id="DADPIR010000139">
    <property type="protein sequence ID" value="HAZ7495049.1"/>
    <property type="molecule type" value="Genomic_DNA"/>
</dbReference>
<accession>A0AAN5UIN3</accession>
<evidence type="ECO:0000313" key="1">
    <source>
        <dbReference type="EMBL" id="HAZ7495049.1"/>
    </source>
</evidence>
<organism evidence="1 2">
    <name type="scientific">Escherichia coli</name>
    <dbReference type="NCBI Taxonomy" id="562"/>
    <lineage>
        <taxon>Bacteria</taxon>
        <taxon>Pseudomonadati</taxon>
        <taxon>Pseudomonadota</taxon>
        <taxon>Gammaproteobacteria</taxon>
        <taxon>Enterobacterales</taxon>
        <taxon>Enterobacteriaceae</taxon>
        <taxon>Escherichia</taxon>
    </lineage>
</organism>
<reference evidence="1" key="1">
    <citation type="journal article" date="2018" name="Genome Biol.">
        <title>SKESA: strategic k-mer extension for scrupulous assemblies.</title>
        <authorList>
            <person name="Souvorov A."/>
            <person name="Agarwala R."/>
            <person name="Lipman D.J."/>
        </authorList>
    </citation>
    <scope>NUCLEOTIDE SEQUENCE</scope>
    <source>
        <strain evidence="1">SJP41</strain>
    </source>
</reference>
<sequence>MEFKDLPADLQVIAADCLRQKLADLDSTQKEPAITLAQIIKAAFIELYFPAPGVSPQHGNGQACV</sequence>
<gene>
    <name evidence="1" type="ORF">J8F57_005425</name>
</gene>